<dbReference type="GO" id="GO:0005634">
    <property type="term" value="C:nucleus"/>
    <property type="evidence" value="ECO:0007669"/>
    <property type="project" value="UniProtKB-SubCell"/>
</dbReference>
<dbReference type="InterPro" id="IPR013087">
    <property type="entry name" value="Znf_C2H2_type"/>
</dbReference>
<feature type="compositionally biased region" description="Polar residues" evidence="13">
    <location>
        <begin position="328"/>
        <end position="337"/>
    </location>
</feature>
<dbReference type="PANTHER" id="PTHR24376">
    <property type="entry name" value="ZINC FINGER PROTEIN"/>
    <property type="match status" value="1"/>
</dbReference>
<dbReference type="InterPro" id="IPR036236">
    <property type="entry name" value="Znf_C2H2_sf"/>
</dbReference>
<sequence>MKLLGLLVIVIGPDRFKAEFYKLMGESIVPSLTRSFNDWVDRGRLPDRLNLAQIIMLPKPNRDNMLVSSYCLISLLNHEVKLFAKILANRLRRVLPRLVHEAQVGFVQGRSITKNLRSILASLERLKISFDAEKAFDRIEWPFLFSTLDTYGFKGWFVQVIRALYSSPVARDRQSSFLFQVSVIFKDVAAYFLEVEWNILGESQKELYKMVIKEIHGILMSRGYSIVSPDVIFKIQKEDEKYFTHHFEWEGKENPNDPTKSLPIVTSVFSLSVKQEGDLPFVDHPESETSQQTYPPVMCSHNVKPGIVIRFEQERFKTEPQESEERGNLTTTGTCSESLAAEPTVEILKMEEVPVSDQLERGEEDTDTKSDDGFGKNSKRMRDCNKQRIEEWKHKDPSTDSTAPLADCVGDMSKVTPPTMKEKHQNRYRPNACTEQGRNYNHFSNLAQHQRFNGERLFQSTTCEERLSQNSNLTGGKKVHRHKSFQCTECEKCFPYKSELIIHHKVHKGQKPSKCSVHDESFSQTLKRKRHELTNTRKRQEHEKNHQEANLFKCSICDKFFNQKSNLRIHETIHTGEKPHTYSECDNNFNNQSAIGTYERIHTGEKLYKCSKSDKRFNFTSSLRNHGRIHMGEKPYKCSQCDKSFSQKTKLRIHERIHTGEKPYKCFQCDKCFTQTNVLRIHERIHTGEKPYKCSQCDKTFNCTSTLRTHERIHTGEKPYKCSQCDKVFNEKSKVRIHERIHTGEKPYKCSQCDKSFAQTNVLRVHERIHTGEKPYKCSQCDKSFTQTNVLRVHERIHTGEKPYKCSQCDKTFNSPSNLRVHERIHTGEKPYKCSECDKSFNRASNLRDHEKIHTGEKPYKCSQCDKGFKQKYKLRIHEKIHTGEKPYKCSECDKSFIIKSSLRTHE</sequence>
<dbReference type="InterPro" id="IPR001909">
    <property type="entry name" value="KRAB"/>
</dbReference>
<keyword evidence="8" id="KW-0238">DNA-binding</keyword>
<dbReference type="Pfam" id="PF00096">
    <property type="entry name" value="zf-C2H2"/>
    <property type="match status" value="10"/>
</dbReference>
<dbReference type="Pfam" id="PF00078">
    <property type="entry name" value="RVT_1"/>
    <property type="match status" value="1"/>
</dbReference>
<accession>A0A6P7X3L1</accession>
<reference evidence="17" key="1">
    <citation type="submission" date="2025-08" db="UniProtKB">
        <authorList>
            <consortium name="RefSeq"/>
        </authorList>
    </citation>
    <scope>IDENTIFICATION</scope>
</reference>
<feature type="domain" description="C2H2-type" evidence="14">
    <location>
        <begin position="748"/>
        <end position="775"/>
    </location>
</feature>
<organism evidence="16 17">
    <name type="scientific">Microcaecilia unicolor</name>
    <dbReference type="NCBI Taxonomy" id="1415580"/>
    <lineage>
        <taxon>Eukaryota</taxon>
        <taxon>Metazoa</taxon>
        <taxon>Chordata</taxon>
        <taxon>Craniata</taxon>
        <taxon>Vertebrata</taxon>
        <taxon>Euteleostomi</taxon>
        <taxon>Amphibia</taxon>
        <taxon>Gymnophiona</taxon>
        <taxon>Siphonopidae</taxon>
        <taxon>Microcaecilia</taxon>
    </lineage>
</organism>
<evidence type="ECO:0000256" key="2">
    <source>
        <dbReference type="ARBA" id="ARBA00006991"/>
    </source>
</evidence>
<evidence type="ECO:0000256" key="1">
    <source>
        <dbReference type="ARBA" id="ARBA00004123"/>
    </source>
</evidence>
<dbReference type="RefSeq" id="XP_030047971.1">
    <property type="nucleotide sequence ID" value="XM_030192111.1"/>
</dbReference>
<feature type="domain" description="C2H2-type" evidence="14">
    <location>
        <begin position="552"/>
        <end position="579"/>
    </location>
</feature>
<proteinExistence type="inferred from homology"/>
<feature type="domain" description="C2H2-type" evidence="14">
    <location>
        <begin position="580"/>
        <end position="607"/>
    </location>
</feature>
<dbReference type="GO" id="GO:0008270">
    <property type="term" value="F:zinc ion binding"/>
    <property type="evidence" value="ECO:0007669"/>
    <property type="project" value="UniProtKB-KW"/>
</dbReference>
<protein>
    <submittedName>
        <fullName evidence="17">Zinc finger protein 271-like</fullName>
    </submittedName>
</protein>
<feature type="domain" description="C2H2-type" evidence="14">
    <location>
        <begin position="485"/>
        <end position="512"/>
    </location>
</feature>
<dbReference type="Proteomes" id="UP000515156">
    <property type="component" value="Chromosome 2"/>
</dbReference>
<feature type="compositionally biased region" description="Basic and acidic residues" evidence="13">
    <location>
        <begin position="317"/>
        <end position="327"/>
    </location>
</feature>
<dbReference type="GO" id="GO:0000978">
    <property type="term" value="F:RNA polymerase II cis-regulatory region sequence-specific DNA binding"/>
    <property type="evidence" value="ECO:0007669"/>
    <property type="project" value="TreeGrafter"/>
</dbReference>
<evidence type="ECO:0000313" key="17">
    <source>
        <dbReference type="RefSeq" id="XP_030047971.1"/>
    </source>
</evidence>
<keyword evidence="3" id="KW-0479">Metal-binding</keyword>
<dbReference type="FunFam" id="3.30.160.60:FF:000706">
    <property type="entry name" value="Zinc finger protein"/>
    <property type="match status" value="1"/>
</dbReference>
<comment type="subcellular location">
    <subcellularLocation>
        <location evidence="1">Nucleus</location>
    </subcellularLocation>
</comment>
<dbReference type="InParanoid" id="A0A6P7X3L1"/>
<keyword evidence="12" id="KW-0175">Coiled coil</keyword>
<evidence type="ECO:0000259" key="14">
    <source>
        <dbReference type="PROSITE" id="PS50157"/>
    </source>
</evidence>
<dbReference type="KEGG" id="muo:115462067"/>
<dbReference type="OrthoDB" id="1937198at2759"/>
<feature type="domain" description="C2H2-type" evidence="14">
    <location>
        <begin position="692"/>
        <end position="719"/>
    </location>
</feature>
<keyword evidence="4" id="KW-0677">Repeat</keyword>
<dbReference type="Gene3D" id="6.10.140.140">
    <property type="match status" value="1"/>
</dbReference>
<keyword evidence="10" id="KW-0539">Nucleus</keyword>
<evidence type="ECO:0000256" key="12">
    <source>
        <dbReference type="SAM" id="Coils"/>
    </source>
</evidence>
<name>A0A6P7X3L1_9AMPH</name>
<feature type="domain" description="C2H2-type" evidence="14">
    <location>
        <begin position="776"/>
        <end position="803"/>
    </location>
</feature>
<evidence type="ECO:0000256" key="11">
    <source>
        <dbReference type="PROSITE-ProRule" id="PRU00042"/>
    </source>
</evidence>
<evidence type="ECO:0000256" key="5">
    <source>
        <dbReference type="ARBA" id="ARBA00022771"/>
    </source>
</evidence>
<keyword evidence="16" id="KW-1185">Reference proteome</keyword>
<dbReference type="SMART" id="SM00355">
    <property type="entry name" value="ZnF_C2H2"/>
    <property type="match status" value="13"/>
</dbReference>
<keyword evidence="9" id="KW-0804">Transcription</keyword>
<evidence type="ECO:0000256" key="10">
    <source>
        <dbReference type="ARBA" id="ARBA00023242"/>
    </source>
</evidence>
<comment type="similarity">
    <text evidence="2">Belongs to the krueppel C2H2-type zinc-finger protein family.</text>
</comment>
<dbReference type="SMART" id="SM00349">
    <property type="entry name" value="KRAB"/>
    <property type="match status" value="1"/>
</dbReference>
<feature type="domain" description="KRAB" evidence="15">
    <location>
        <begin position="183"/>
        <end position="254"/>
    </location>
</feature>
<feature type="domain" description="C2H2-type" evidence="14">
    <location>
        <begin position="664"/>
        <end position="691"/>
    </location>
</feature>
<dbReference type="Gene3D" id="3.30.160.60">
    <property type="entry name" value="Classic Zinc Finger"/>
    <property type="match status" value="15"/>
</dbReference>
<feature type="region of interest" description="Disordered" evidence="13">
    <location>
        <begin position="317"/>
        <end position="382"/>
    </location>
</feature>
<dbReference type="GO" id="GO:0001228">
    <property type="term" value="F:DNA-binding transcription activator activity, RNA polymerase II-specific"/>
    <property type="evidence" value="ECO:0007669"/>
    <property type="project" value="TreeGrafter"/>
</dbReference>
<feature type="domain" description="C2H2-type" evidence="14">
    <location>
        <begin position="832"/>
        <end position="859"/>
    </location>
</feature>
<dbReference type="InterPro" id="IPR036051">
    <property type="entry name" value="KRAB_dom_sf"/>
</dbReference>
<dbReference type="PROSITE" id="PS50805">
    <property type="entry name" value="KRAB"/>
    <property type="match status" value="1"/>
</dbReference>
<evidence type="ECO:0000256" key="8">
    <source>
        <dbReference type="ARBA" id="ARBA00023125"/>
    </source>
</evidence>
<dbReference type="GeneID" id="115462067"/>
<dbReference type="InterPro" id="IPR000477">
    <property type="entry name" value="RT_dom"/>
</dbReference>
<keyword evidence="5 11" id="KW-0863">Zinc-finger</keyword>
<feature type="coiled-coil region" evidence="12">
    <location>
        <begin position="523"/>
        <end position="550"/>
    </location>
</feature>
<keyword evidence="7" id="KW-0805">Transcription regulation</keyword>
<evidence type="ECO:0000259" key="15">
    <source>
        <dbReference type="PROSITE" id="PS50805"/>
    </source>
</evidence>
<keyword evidence="6" id="KW-0862">Zinc</keyword>
<gene>
    <name evidence="17" type="primary">LOC115462067</name>
</gene>
<evidence type="ECO:0000256" key="13">
    <source>
        <dbReference type="SAM" id="MobiDB-lite"/>
    </source>
</evidence>
<dbReference type="PROSITE" id="PS50157">
    <property type="entry name" value="ZINC_FINGER_C2H2_2"/>
    <property type="match status" value="14"/>
</dbReference>
<feature type="domain" description="C2H2-type" evidence="14">
    <location>
        <begin position="860"/>
        <end position="887"/>
    </location>
</feature>
<dbReference type="CDD" id="cd07765">
    <property type="entry name" value="KRAB_A-box"/>
    <property type="match status" value="1"/>
</dbReference>
<evidence type="ECO:0000256" key="3">
    <source>
        <dbReference type="ARBA" id="ARBA00022723"/>
    </source>
</evidence>
<evidence type="ECO:0000256" key="6">
    <source>
        <dbReference type="ARBA" id="ARBA00022833"/>
    </source>
</evidence>
<dbReference type="PROSITE" id="PS00028">
    <property type="entry name" value="ZINC_FINGER_C2H2_1"/>
    <property type="match status" value="11"/>
</dbReference>
<feature type="domain" description="C2H2-type" evidence="14">
    <location>
        <begin position="636"/>
        <end position="663"/>
    </location>
</feature>
<dbReference type="SUPFAM" id="SSF109640">
    <property type="entry name" value="KRAB domain (Kruppel-associated box)"/>
    <property type="match status" value="1"/>
</dbReference>
<feature type="domain" description="C2H2-type" evidence="14">
    <location>
        <begin position="804"/>
        <end position="831"/>
    </location>
</feature>
<dbReference type="FunFam" id="3.30.160.60:FF:001954">
    <property type="entry name" value="Zinc finger protein 787"/>
    <property type="match status" value="3"/>
</dbReference>
<feature type="compositionally biased region" description="Basic and acidic residues" evidence="13">
    <location>
        <begin position="367"/>
        <end position="382"/>
    </location>
</feature>
<dbReference type="FunFam" id="3.30.160.60:FF:000060">
    <property type="entry name" value="zinc finger protein 436"/>
    <property type="match status" value="1"/>
</dbReference>
<dbReference type="PANTHER" id="PTHR24376:SF48">
    <property type="entry name" value="ZINC FINGER PROTEIN 484"/>
    <property type="match status" value="1"/>
</dbReference>
<evidence type="ECO:0000256" key="4">
    <source>
        <dbReference type="ARBA" id="ARBA00022737"/>
    </source>
</evidence>
<dbReference type="Pfam" id="PF01352">
    <property type="entry name" value="KRAB"/>
    <property type="match status" value="1"/>
</dbReference>
<feature type="domain" description="C2H2-type" evidence="14">
    <location>
        <begin position="608"/>
        <end position="635"/>
    </location>
</feature>
<dbReference type="AlphaFoldDB" id="A0A6P7X3L1"/>
<feature type="domain" description="C2H2-type" evidence="14">
    <location>
        <begin position="720"/>
        <end position="747"/>
    </location>
</feature>
<dbReference type="FunFam" id="3.30.160.60:FF:002604">
    <property type="entry name" value="Zinc finger protein 715"/>
    <property type="match status" value="3"/>
</dbReference>
<evidence type="ECO:0000256" key="9">
    <source>
        <dbReference type="ARBA" id="ARBA00023163"/>
    </source>
</evidence>
<dbReference type="FunFam" id="3.30.160.60:FF:000690">
    <property type="entry name" value="Zinc finger protein 354C"/>
    <property type="match status" value="1"/>
</dbReference>
<dbReference type="SUPFAM" id="SSF57667">
    <property type="entry name" value="beta-beta-alpha zinc fingers"/>
    <property type="match status" value="9"/>
</dbReference>
<dbReference type="FunFam" id="3.30.160.60:FF:000358">
    <property type="entry name" value="zinc finger protein 24"/>
    <property type="match status" value="4"/>
</dbReference>
<feature type="domain" description="C2H2-type" evidence="14">
    <location>
        <begin position="888"/>
        <end position="907"/>
    </location>
</feature>
<evidence type="ECO:0000313" key="16">
    <source>
        <dbReference type="Proteomes" id="UP000515156"/>
    </source>
</evidence>
<evidence type="ECO:0000256" key="7">
    <source>
        <dbReference type="ARBA" id="ARBA00023015"/>
    </source>
</evidence>